<dbReference type="Pfam" id="PF13336">
    <property type="entry name" value="AcetylCoA_hyd_C"/>
    <property type="match status" value="1"/>
</dbReference>
<reference evidence="2 3" key="1">
    <citation type="journal article" date="2017" name="Int. J. Syst. Evol. Microbiol.">
        <title>Oleiagrimonas citrea sp. nov., a marine bacterium isolated from tidal flat sediment and emended description of the genus Oleiagrimonas Fang et al. 2015 and Oleiagrimonas soli.</title>
        <authorList>
            <person name="Yang S.H."/>
            <person name="Seo H.S."/>
            <person name="Seong C.N."/>
            <person name="Kwon K.K."/>
        </authorList>
    </citation>
    <scope>NUCLEOTIDE SEQUENCE [LARGE SCALE GENOMIC DNA]</scope>
    <source>
        <strain evidence="2 3">MEBiC09124</strain>
    </source>
</reference>
<sequence length="707" mass="78165">MHWRVAAPLGLGKPNALLNALYQRACADERLSLTLFTALSLTRPDAGDGLQARFLKPFLSRHFGDDYVDLDYALDMCRGRLPGNVRVHEFYLQSGAYLRADSVQREYISQNYTHVARDLVARDINLVVQLVAVRASGDGVRVSLGSNPDVTLDLLDRLDAAGRPRPMLVAVAHPDMPFTGGGAEVPASMFDLLLREETPQPCLFALPREPVDDTEYAIGIHASGLVRDGGTLQIGIGSLSDALVQALTLRQRENDRYRAMHAALDAGGESRALAQSLGGLSPFEFGLYGASEMVMDGFMQLHRAGILGRRAYDDMALEQAVADGRVASPLPPHAADALHEAGVLPDRIDEKQMARLKRFGLLPFEAQLQADDVMCPDGRRLPRRLDTSDARVVWSRMLEGRTLRDGRYLRGAFFLGSHDFYAWLRALDGEDWHGLDMTRVSDVNQLYGGREKLDALQRRHARFFNICMMATPLGAVVSDALEDGRVVSGVGGQYNFVAMAHALDDGRSALMLRSTRTAHGRLHANIRWNYGHTTIPRHLRDLVITEYGIADLRGRSDEECVRAMLAISDARFLDGLVAEAKAAGKLPRDFIVPDAWRRNTPERLRDALRPFHAEGLLPTFPLGCDFTEVEQRLLPALGWLRDHAEGWGNRLRLLRAVLAPGKAVAGEAEALQRMGFMQGGGIGERLQRRLLQTALRRSGRDQASRPG</sequence>
<feature type="domain" description="Acetyl-CoA hydrolase/transferase C-terminal" evidence="1">
    <location>
        <begin position="416"/>
        <end position="580"/>
    </location>
</feature>
<dbReference type="AlphaFoldDB" id="A0A846ZNC8"/>
<dbReference type="InterPro" id="IPR038460">
    <property type="entry name" value="AcetylCoA_hyd_C_sf"/>
</dbReference>
<proteinExistence type="predicted"/>
<accession>A0A846ZNC8</accession>
<dbReference type="Proteomes" id="UP000541636">
    <property type="component" value="Unassembled WGS sequence"/>
</dbReference>
<evidence type="ECO:0000313" key="3">
    <source>
        <dbReference type="Proteomes" id="UP000541636"/>
    </source>
</evidence>
<evidence type="ECO:0000259" key="1">
    <source>
        <dbReference type="Pfam" id="PF13336"/>
    </source>
</evidence>
<dbReference type="InterPro" id="IPR037171">
    <property type="entry name" value="NagB/RpiA_transferase-like"/>
</dbReference>
<evidence type="ECO:0000313" key="2">
    <source>
        <dbReference type="EMBL" id="NKZ39187.1"/>
    </source>
</evidence>
<dbReference type="GO" id="GO:0006083">
    <property type="term" value="P:acetate metabolic process"/>
    <property type="evidence" value="ECO:0007669"/>
    <property type="project" value="InterPro"/>
</dbReference>
<dbReference type="PANTHER" id="PTHR21432:SF20">
    <property type="entry name" value="ACETYL-COA HYDROLASE"/>
    <property type="match status" value="1"/>
</dbReference>
<organism evidence="2 3">
    <name type="scientific">Oleiagrimonas citrea</name>
    <dbReference type="NCBI Taxonomy" id="1665687"/>
    <lineage>
        <taxon>Bacteria</taxon>
        <taxon>Pseudomonadati</taxon>
        <taxon>Pseudomonadota</taxon>
        <taxon>Gammaproteobacteria</taxon>
        <taxon>Lysobacterales</taxon>
        <taxon>Rhodanobacteraceae</taxon>
        <taxon>Oleiagrimonas</taxon>
    </lineage>
</organism>
<keyword evidence="3" id="KW-1185">Reference proteome</keyword>
<dbReference type="EMBL" id="JAAZQD010000003">
    <property type="protein sequence ID" value="NKZ39187.1"/>
    <property type="molecule type" value="Genomic_DNA"/>
</dbReference>
<name>A0A846ZNC8_9GAMM</name>
<dbReference type="GO" id="GO:0016787">
    <property type="term" value="F:hydrolase activity"/>
    <property type="evidence" value="ECO:0007669"/>
    <property type="project" value="UniProtKB-KW"/>
</dbReference>
<dbReference type="PANTHER" id="PTHR21432">
    <property type="entry name" value="ACETYL-COA HYDROLASE-RELATED"/>
    <property type="match status" value="1"/>
</dbReference>
<dbReference type="SUPFAM" id="SSF100950">
    <property type="entry name" value="NagB/RpiA/CoA transferase-like"/>
    <property type="match status" value="1"/>
</dbReference>
<dbReference type="InterPro" id="IPR046433">
    <property type="entry name" value="ActCoA_hydro"/>
</dbReference>
<dbReference type="GO" id="GO:0008775">
    <property type="term" value="F:acetate CoA-transferase activity"/>
    <property type="evidence" value="ECO:0007669"/>
    <property type="project" value="InterPro"/>
</dbReference>
<protein>
    <submittedName>
        <fullName evidence="2">Acetyl-CoA hydrolase</fullName>
    </submittedName>
</protein>
<dbReference type="InterPro" id="IPR026888">
    <property type="entry name" value="AcetylCoA_hyd_C"/>
</dbReference>
<comment type="caution">
    <text evidence="2">The sequence shown here is derived from an EMBL/GenBank/DDBJ whole genome shotgun (WGS) entry which is preliminary data.</text>
</comment>
<dbReference type="Gene3D" id="3.40.1080.20">
    <property type="entry name" value="Acetyl-CoA hydrolase/transferase C-terminal domain"/>
    <property type="match status" value="1"/>
</dbReference>
<dbReference type="Gene3D" id="3.40.1080.10">
    <property type="entry name" value="Glutaconate Coenzyme A-transferase"/>
    <property type="match status" value="1"/>
</dbReference>
<dbReference type="Gene3D" id="3.30.750.70">
    <property type="entry name" value="4-hydroxybutyrate coenzyme like domains"/>
    <property type="match status" value="1"/>
</dbReference>
<keyword evidence="2" id="KW-0378">Hydrolase</keyword>
<gene>
    <name evidence="2" type="ORF">HF690_09520</name>
</gene>